<feature type="repeat" description="ANK" evidence="3">
    <location>
        <begin position="2074"/>
        <end position="2106"/>
    </location>
</feature>
<evidence type="ECO:0000313" key="5">
    <source>
        <dbReference type="EMBL" id="KUI62492.1"/>
    </source>
</evidence>
<keyword evidence="6" id="KW-1185">Reference proteome</keyword>
<feature type="repeat" description="ANK" evidence="3">
    <location>
        <begin position="1476"/>
        <end position="1498"/>
    </location>
</feature>
<keyword evidence="1" id="KW-0677">Repeat</keyword>
<feature type="repeat" description="ANK" evidence="3">
    <location>
        <begin position="1091"/>
        <end position="1123"/>
    </location>
</feature>
<feature type="repeat" description="ANK" evidence="3">
    <location>
        <begin position="1777"/>
        <end position="1809"/>
    </location>
</feature>
<dbReference type="PROSITE" id="PS50297">
    <property type="entry name" value="ANK_REP_REGION"/>
    <property type="match status" value="24"/>
</dbReference>
<feature type="repeat" description="ANK" evidence="3">
    <location>
        <begin position="1512"/>
        <end position="1544"/>
    </location>
</feature>
<dbReference type="InterPro" id="IPR002110">
    <property type="entry name" value="Ankyrin_rpt"/>
</dbReference>
<feature type="repeat" description="ANK" evidence="3">
    <location>
        <begin position="1909"/>
        <end position="1933"/>
    </location>
</feature>
<feature type="repeat" description="ANK" evidence="3">
    <location>
        <begin position="1810"/>
        <end position="1842"/>
    </location>
</feature>
<feature type="repeat" description="ANK" evidence="3">
    <location>
        <begin position="1254"/>
        <end position="1286"/>
    </location>
</feature>
<dbReference type="STRING" id="694573.A0A194VEQ8"/>
<feature type="repeat" description="ANK" evidence="3">
    <location>
        <begin position="1221"/>
        <end position="1253"/>
    </location>
</feature>
<feature type="region of interest" description="Disordered" evidence="4">
    <location>
        <begin position="2137"/>
        <end position="2169"/>
    </location>
</feature>
<feature type="repeat" description="ANK" evidence="3">
    <location>
        <begin position="842"/>
        <end position="874"/>
    </location>
</feature>
<feature type="compositionally biased region" description="Polar residues" evidence="4">
    <location>
        <begin position="509"/>
        <end position="540"/>
    </location>
</feature>
<feature type="repeat" description="ANK" evidence="3">
    <location>
        <begin position="1410"/>
        <end position="1442"/>
    </location>
</feature>
<feature type="repeat" description="ANK" evidence="3">
    <location>
        <begin position="1976"/>
        <end position="2008"/>
    </location>
</feature>
<proteinExistence type="predicted"/>
<evidence type="ECO:0000256" key="2">
    <source>
        <dbReference type="ARBA" id="ARBA00023043"/>
    </source>
</evidence>
<gene>
    <name evidence="5" type="ORF">VP1G_09616</name>
</gene>
<feature type="repeat" description="ANK" evidence="3">
    <location>
        <begin position="1058"/>
        <end position="1090"/>
    </location>
</feature>
<sequence length="2392" mass="263777">MSRETDMELDANVNILNAIARAKGFKLCLRRIWAVAESLPDKAKSLPSLIPDPDMFSIPGHSLQHHEHEQCTFDFCEYSRVDFTSVAQRHEELYCEKGGHRECKRLEFVLANGMGEKNAAVWNLDGQPLLDSSLPYMAISHVWADGTGAGTWGSGKVNTCLWKFFCEIAHQFQCEGCWWDIISIPEKKAARAKALNNMQSNYADARITLVHDLYLRSWEWVDAEKACFAIVMSPWYSRGWTALELAKSHKVKILFKGRNDGYVIKDLDVDILDKIKDSSSQYATAESIRKLRKASLKSVNDLLAILGPRDTSKPRDVPIISGLLAGVHVYGELPQQVLYQRILRKLGKVAQGHLFHNSATMSSPGFSWCPTNILDMPRAEDGDAELLELHENGDLEGEWKVYATDSIESGHLIWKDIHPLTKVSLKSALEGKDKDKHVFLVENRDDQSRALLVRLMKDKKSPSTLCGQFIGPVYFRDPLPQAKEHVKEKIKIGSTENLQELEGTAWNVLSPSNGGNVKTNTAGASSKEYSGAAGTQTPDSKSGIEISEDQKANPGAEDPKTTGAVSTASNLKDCKAILYVDAKANYMLFQDDNRIPISKNSSSEKPETMVLYYKTFDTVSALPGPGFFTPQLSGRFFYGHKQMIEKTKEWFNKNQISNTSNTTEKLTLLGLDGDNIKVNQNDEQTKLLAGDALHLLIHTEEQNIREKENIGLLVDLLLNNDAQHTFELPKQNLLHSALQKGKIRIVEKLLTNKKNSASMDTMPNAEGKTAIHLAAGEARPDVEKAPLYETVAKLLVEKTEDLNIQEPFREKTALHLAAESGNNFLAESLIGRGARTDIEDSDRHTALYYAAKNGHEEIVTALLEHAENEKKTNHGDHSSGDIPNRNSALMIAAEDGHAHVVDILINSDPNSLKQEDLGNALLLAAKGKHKEAIRKLHNAGAKSSINIHMEGMTALHLTIEAGDEESSKLLIQNQVDVNAQDHKKKQSALHLAADKGMIGAVEALLDKKADVKLADSYKRTALHWAAIRGNVEIMAALLADKMLTNIQIQELINTPDHHKRTSLHWAVCQGSINAMKLILDNVPQYDAQDKDDRTALILAAERGNLKAIEELLAKGSSPGKTDKVHMTALDWAATNGHEDVVRKLLDKTEEDEARKKAMDLAMKNDHLSVAIKIQEHIGDPSLRSSAMTSILFLASATTTSYTDEVRDLTKNVTDLNQKDKEGRTALMLSVKSKNHRLTSRLLSLGANTNLRDNNGKTALMMATESEDLPVMEELLSAHADPKVQDNQGYTSLHHASESNPSLASIQLLLDHGTDPDTQDNRSRTALHLLLERLRQILDNPQQFVTDYHIHQFRPIINVLLGKNARLELKDEQGQTPLHLAAYMDQTIGIQLLNHLKSQHPSPNMDIRDSEGRTPLLLAAEKGYGDLVKRLLELNLKPNTQNNKGQTPLLLAAERGHCPTVEALLEKEADPNIKDVEGRTPLSQAARNGKEAVVKNLLETNKLNSNVDIRDAMGRTALLRAAENGQVEIVTMLQKSKANLTLKDYQGKNAWQRAMEKGHTAIINNLLDEVEVPIGDRKDINKALLSASRTGWTELVEVLLKKKADTTFQNEKGWTALHLAAMNGHQEVVTRLLDTNSTSVIKDTKGGTALLHAAEHGFGSIVSLLLDKGEAKDDLSGWKGPEALLLAAEKGYTNIVELLLNNNVNLNFVNSVNQTAMALAAANGYKAIVKLLLERKADSTIKDNHDRTALHHAAWGGYEDVVKILLKHNADLSALDKRGQSALHLAAERASEEVVKKLLDKRPNANAKSNDGQTALHRAAWGGSHKVVTLLLNNGGDPSIRDKSGNRPWQVAAEKGHNLIVEALVRDEKILADDRILARKGLLFAAEKGYVDIARLLLNKGADADMKDDNGLTPLHWAMKRGDQALVNLLVDEGEATVNALDKERRTPLFLGVLENQATVVNLLLHKTADANIADKNGRTALHHAAHNGNLEIVRILVDHKADPHARDPKKKAWELAADQGYDKIVDLLLEKELDLRPQSPKMEKLLLQMAEKGWVSMVQLLVDKGVNKDAEDHLGRVPIGIAAEHGKEDVLELLLLKGADPGISDLRGQTPILWAAEAGNAKIINSLLENLNNVASKSGHKASGEASSDNDRTAANGDTTKSTEETNGKAKIINHVDREGRTALLIALKKGDDNVARLLLRKGSPEIDVNLKDITGRTALHLAAERGNPNLVQLLLEKGADRKLQDKLDQTALLLAVEQGQNHVVNALLGSSSNSTKPTDFIDLQDRRNRTALLVAAERGHKEMVEKLVDLGANVNHKDKQKRTALTLATENGRKEIVETLLRQRADQEQKDPDEIESLFAAVANGDKVLTEIFLNRISGQLIIKKDLQEGV</sequence>
<feature type="repeat" description="ANK" evidence="3">
    <location>
        <begin position="2215"/>
        <end position="2247"/>
    </location>
</feature>
<feature type="repeat" description="ANK" evidence="3">
    <location>
        <begin position="766"/>
        <end position="807"/>
    </location>
</feature>
<protein>
    <submittedName>
        <fullName evidence="5">Serine/threonine-protein phosphatase 6 regulatory ankyrin repeat subunit B</fullName>
    </submittedName>
</protein>
<evidence type="ECO:0000313" key="6">
    <source>
        <dbReference type="Proteomes" id="UP000078576"/>
    </source>
</evidence>
<feature type="region of interest" description="Disordered" evidence="4">
    <location>
        <begin position="509"/>
        <end position="566"/>
    </location>
</feature>
<feature type="repeat" description="ANK" evidence="3">
    <location>
        <begin position="2321"/>
        <end position="2353"/>
    </location>
</feature>
<dbReference type="Pfam" id="PF00023">
    <property type="entry name" value="Ank"/>
    <property type="match status" value="1"/>
</dbReference>
<dbReference type="PANTHER" id="PTHR24198:SF165">
    <property type="entry name" value="ANKYRIN REPEAT-CONTAINING PROTEIN-RELATED"/>
    <property type="match status" value="1"/>
</dbReference>
<feature type="repeat" description="ANK" evidence="3">
    <location>
        <begin position="1611"/>
        <end position="1643"/>
    </location>
</feature>
<accession>A0A194VEQ8</accession>
<name>A0A194VEQ8_CYTMA</name>
<keyword evidence="2 3" id="KW-0040">ANK repeat</keyword>
<feature type="repeat" description="ANK" evidence="3">
    <location>
        <begin position="1876"/>
        <end position="1908"/>
    </location>
</feature>
<dbReference type="Proteomes" id="UP000078576">
    <property type="component" value="Unassembled WGS sequence"/>
</dbReference>
<evidence type="ECO:0000256" key="1">
    <source>
        <dbReference type="ARBA" id="ARBA00022737"/>
    </source>
</evidence>
<feature type="repeat" description="ANK" evidence="3">
    <location>
        <begin position="1287"/>
        <end position="1320"/>
    </location>
</feature>
<feature type="repeat" description="ANK" evidence="3">
    <location>
        <begin position="2107"/>
        <end position="2139"/>
    </location>
</feature>
<feature type="repeat" description="ANK" evidence="3">
    <location>
        <begin position="950"/>
        <end position="982"/>
    </location>
</feature>
<feature type="repeat" description="ANK" evidence="3">
    <location>
        <begin position="1443"/>
        <end position="1475"/>
    </location>
</feature>
<evidence type="ECO:0000256" key="4">
    <source>
        <dbReference type="SAM" id="MobiDB-lite"/>
    </source>
</evidence>
<dbReference type="EMBL" id="KN714815">
    <property type="protein sequence ID" value="KUI62492.1"/>
    <property type="molecule type" value="Genomic_DNA"/>
</dbReference>
<evidence type="ECO:0000256" key="3">
    <source>
        <dbReference type="PROSITE-ProRule" id="PRU00023"/>
    </source>
</evidence>
<dbReference type="PANTHER" id="PTHR24198">
    <property type="entry name" value="ANKYRIN REPEAT AND PROTEIN KINASE DOMAIN-CONTAINING PROTEIN"/>
    <property type="match status" value="1"/>
</dbReference>
<feature type="repeat" description="ANK" evidence="3">
    <location>
        <begin position="2288"/>
        <end position="2320"/>
    </location>
</feature>
<feature type="repeat" description="ANK" evidence="3">
    <location>
        <begin position="1943"/>
        <end position="1975"/>
    </location>
</feature>
<dbReference type="PRINTS" id="PR01415">
    <property type="entry name" value="ANKYRIN"/>
</dbReference>
<dbReference type="OrthoDB" id="20872at2759"/>
<feature type="repeat" description="ANK" evidence="3">
    <location>
        <begin position="1744"/>
        <end position="1776"/>
    </location>
</feature>
<feature type="repeat" description="ANK" evidence="3">
    <location>
        <begin position="1711"/>
        <end position="1743"/>
    </location>
</feature>
<feature type="repeat" description="ANK" evidence="3">
    <location>
        <begin position="2179"/>
        <end position="2204"/>
    </location>
</feature>
<feature type="repeat" description="ANK" evidence="3">
    <location>
        <begin position="809"/>
        <end position="841"/>
    </location>
</feature>
<feature type="repeat" description="ANK" evidence="3">
    <location>
        <begin position="984"/>
        <end position="1016"/>
    </location>
</feature>
<organism evidence="5 6">
    <name type="scientific">Cytospora mali</name>
    <name type="common">Apple Valsa canker fungus</name>
    <name type="synonym">Valsa mali</name>
    <dbReference type="NCBI Taxonomy" id="578113"/>
    <lineage>
        <taxon>Eukaryota</taxon>
        <taxon>Fungi</taxon>
        <taxon>Dikarya</taxon>
        <taxon>Ascomycota</taxon>
        <taxon>Pezizomycotina</taxon>
        <taxon>Sordariomycetes</taxon>
        <taxon>Sordariomycetidae</taxon>
        <taxon>Diaporthales</taxon>
        <taxon>Cytosporaceae</taxon>
        <taxon>Cytospora</taxon>
    </lineage>
</organism>
<dbReference type="SUPFAM" id="SSF48403">
    <property type="entry name" value="Ankyrin repeat"/>
    <property type="match status" value="6"/>
</dbReference>
<dbReference type="PROSITE" id="PS50088">
    <property type="entry name" value="ANK_REPEAT"/>
    <property type="match status" value="30"/>
</dbReference>
<dbReference type="Gene3D" id="1.25.40.20">
    <property type="entry name" value="Ankyrin repeat-containing domain"/>
    <property type="match status" value="14"/>
</dbReference>
<dbReference type="Pfam" id="PF12796">
    <property type="entry name" value="Ank_2"/>
    <property type="match status" value="14"/>
</dbReference>
<reference evidence="6" key="1">
    <citation type="submission" date="2014-12" db="EMBL/GenBank/DDBJ databases">
        <title>Genome Sequence of Valsa Canker Pathogens Uncovers a Specific Adaption of Colonization on Woody Bark.</title>
        <authorList>
            <person name="Yin Z."/>
            <person name="Liu H."/>
            <person name="Gao X."/>
            <person name="Li Z."/>
            <person name="Song N."/>
            <person name="Ke X."/>
            <person name="Dai Q."/>
            <person name="Wu Y."/>
            <person name="Sun Y."/>
            <person name="Xu J.-R."/>
            <person name="Kang Z.K."/>
            <person name="Wang L."/>
            <person name="Huang L."/>
        </authorList>
    </citation>
    <scope>NUCLEOTIDE SEQUENCE [LARGE SCALE GENOMIC DNA]</scope>
    <source>
        <strain evidence="6">SXYL134</strain>
    </source>
</reference>
<feature type="repeat" description="ANK" evidence="3">
    <location>
        <begin position="1678"/>
        <end position="1710"/>
    </location>
</feature>
<dbReference type="InterPro" id="IPR036770">
    <property type="entry name" value="Ankyrin_rpt-contain_sf"/>
</dbReference>
<dbReference type="SMART" id="SM00248">
    <property type="entry name" value="ANK"/>
    <property type="match status" value="43"/>
</dbReference>